<proteinExistence type="predicted"/>
<evidence type="ECO:0000256" key="1">
    <source>
        <dbReference type="SAM" id="MobiDB-lite"/>
    </source>
</evidence>
<sequence>MVSNARTSTEQPSWIKDTIWKVMVDYWEIEEAIQRSCTYSKFRMSDRGGLGPHIHLSGLKSYQQIQDEMEEELGRPVCVGEVFIKTHTKKDDGASQPRELTADECTTIFLQTIEKDSRGSLYGVGSMKGILVNGKRNQPGDSSSFMAMQEQLKEAHRKIEEEAQYNAQREAELSKEAAKQKGRLEHLSLVEKYLRQTDPAFQNFMESRSTSTTTESVSSDLPPVGLSSHEAREEGLGYITFTVYGKDYVLAIKLLRICLGFPRGIDVKPKFKKEELSDLWKAMANVLHAMEKTRLINNGEIELLDIALKDLLVYTKNKVPMKGDTNDASPSMRLMNHLCGFRKWALANKHKRTISIGAVITPILMACGVPLQSTSFAPRWIDSPHLRWALFIEHQSHEGMHILKFQHKTEMDARLLLPSQELTTITAIAAIQAVLSCSSSGATMVRENRPEEVVQEGTKFHRQGSLPMSNERRSLDQGTQRDIEQSVEHDPWAQNEQSVEQYQWVQDGQYSGMNWDAYHSINEQEPTSDN</sequence>
<protein>
    <recommendedName>
        <fullName evidence="2">Arabidopsis retrotransposon Orf1 C-terminal domain-containing protein</fullName>
    </recommendedName>
</protein>
<reference evidence="4" key="1">
    <citation type="journal article" date="2016" name="Proc. Natl. Acad. Sci. U.S.A.">
        <title>Chromosome-level assembly of Arabidopsis thaliana Ler reveals the extent of translocation and inversion polymorphisms.</title>
        <authorList>
            <person name="Zapata L."/>
            <person name="Ding J."/>
            <person name="Willing E.M."/>
            <person name="Hartwig B."/>
            <person name="Bezdan D."/>
            <person name="Jiao W.B."/>
            <person name="Patel V."/>
            <person name="Velikkakam James G."/>
            <person name="Koornneef M."/>
            <person name="Ossowski S."/>
            <person name="Schneeberger K."/>
        </authorList>
    </citation>
    <scope>NUCLEOTIDE SEQUENCE [LARGE SCALE GENOMIC DNA]</scope>
    <source>
        <strain evidence="4">cv. Landsberg erecta</strain>
    </source>
</reference>
<evidence type="ECO:0000259" key="2">
    <source>
        <dbReference type="Pfam" id="PF03078"/>
    </source>
</evidence>
<comment type="caution">
    <text evidence="3">The sequence shown here is derived from an EMBL/GenBank/DDBJ whole genome shotgun (WGS) entry which is preliminary data.</text>
</comment>
<feature type="region of interest" description="Disordered" evidence="1">
    <location>
        <begin position="447"/>
        <end position="495"/>
    </location>
</feature>
<dbReference type="Proteomes" id="UP000078284">
    <property type="component" value="Unassembled WGS sequence"/>
</dbReference>
<organism evidence="3 4">
    <name type="scientific">Arabidopsis thaliana</name>
    <name type="common">Mouse-ear cress</name>
    <dbReference type="NCBI Taxonomy" id="3702"/>
    <lineage>
        <taxon>Eukaryota</taxon>
        <taxon>Viridiplantae</taxon>
        <taxon>Streptophyta</taxon>
        <taxon>Embryophyta</taxon>
        <taxon>Tracheophyta</taxon>
        <taxon>Spermatophyta</taxon>
        <taxon>Magnoliopsida</taxon>
        <taxon>eudicotyledons</taxon>
        <taxon>Gunneridae</taxon>
        <taxon>Pentapetalae</taxon>
        <taxon>rosids</taxon>
        <taxon>malvids</taxon>
        <taxon>Brassicales</taxon>
        <taxon>Brassicaceae</taxon>
        <taxon>Camelineae</taxon>
        <taxon>Arabidopsis</taxon>
    </lineage>
</organism>
<evidence type="ECO:0000313" key="3">
    <source>
        <dbReference type="EMBL" id="OAO89398.1"/>
    </source>
</evidence>
<feature type="compositionally biased region" description="Basic and acidic residues" evidence="1">
    <location>
        <begin position="470"/>
        <end position="491"/>
    </location>
</feature>
<gene>
    <name evidence="3" type="ORF">AXX17_ATUG01070</name>
</gene>
<dbReference type="Pfam" id="PF03004">
    <property type="entry name" value="Transposase_24"/>
    <property type="match status" value="1"/>
</dbReference>
<dbReference type="InterPro" id="IPR004252">
    <property type="entry name" value="Probable_transposase_24"/>
</dbReference>
<feature type="compositionally biased region" description="Low complexity" evidence="1">
    <location>
        <begin position="207"/>
        <end position="219"/>
    </location>
</feature>
<name>A0A178U679_ARATH</name>
<dbReference type="InterPro" id="IPR004312">
    <property type="entry name" value="ATHILA_Orf1_C"/>
</dbReference>
<accession>A0A178U679</accession>
<feature type="domain" description="Arabidopsis retrotransposon Orf1 C-terminal" evidence="2">
    <location>
        <begin position="281"/>
        <end position="504"/>
    </location>
</feature>
<feature type="region of interest" description="Disordered" evidence="1">
    <location>
        <begin position="207"/>
        <end position="226"/>
    </location>
</feature>
<dbReference type="Pfam" id="PF03078">
    <property type="entry name" value="ATHILA"/>
    <property type="match status" value="1"/>
</dbReference>
<dbReference type="EMBL" id="LUHQ01000009">
    <property type="protein sequence ID" value="OAO89398.1"/>
    <property type="molecule type" value="Genomic_DNA"/>
</dbReference>
<dbReference type="AlphaFoldDB" id="A0A178U679"/>
<evidence type="ECO:0000313" key="4">
    <source>
        <dbReference type="Proteomes" id="UP000078284"/>
    </source>
</evidence>